<dbReference type="eggNOG" id="COG5305">
    <property type="taxonomic scope" value="Bacteria"/>
</dbReference>
<feature type="compositionally biased region" description="Basic and acidic residues" evidence="8">
    <location>
        <begin position="561"/>
        <end position="572"/>
    </location>
</feature>
<gene>
    <name evidence="10" type="ORF">BSCA_0674</name>
</gene>
<evidence type="ECO:0000313" key="10">
    <source>
        <dbReference type="EMBL" id="KFI94627.1"/>
    </source>
</evidence>
<evidence type="ECO:0000256" key="5">
    <source>
        <dbReference type="ARBA" id="ARBA00022692"/>
    </source>
</evidence>
<comment type="subcellular location">
    <subcellularLocation>
        <location evidence="1">Cell membrane</location>
        <topology evidence="1">Multi-pass membrane protein</topology>
    </subcellularLocation>
</comment>
<dbReference type="GO" id="GO:0016763">
    <property type="term" value="F:pentosyltransferase activity"/>
    <property type="evidence" value="ECO:0007669"/>
    <property type="project" value="TreeGrafter"/>
</dbReference>
<feature type="transmembrane region" description="Helical" evidence="9">
    <location>
        <begin position="336"/>
        <end position="358"/>
    </location>
</feature>
<organism evidence="10 11">
    <name type="scientific">Bifidobacterium scardovii</name>
    <dbReference type="NCBI Taxonomy" id="158787"/>
    <lineage>
        <taxon>Bacteria</taxon>
        <taxon>Bacillati</taxon>
        <taxon>Actinomycetota</taxon>
        <taxon>Actinomycetes</taxon>
        <taxon>Bifidobacteriales</taxon>
        <taxon>Bifidobacteriaceae</taxon>
        <taxon>Bifidobacterium</taxon>
    </lineage>
</organism>
<evidence type="ECO:0000256" key="4">
    <source>
        <dbReference type="ARBA" id="ARBA00022679"/>
    </source>
</evidence>
<dbReference type="GeneID" id="85166510"/>
<evidence type="ECO:0000256" key="2">
    <source>
        <dbReference type="ARBA" id="ARBA00022475"/>
    </source>
</evidence>
<feature type="transmembrane region" description="Helical" evidence="9">
    <location>
        <begin position="185"/>
        <end position="218"/>
    </location>
</feature>
<keyword evidence="4" id="KW-0808">Transferase</keyword>
<keyword evidence="7 9" id="KW-0472">Membrane</keyword>
<feature type="region of interest" description="Disordered" evidence="8">
    <location>
        <begin position="536"/>
        <end position="572"/>
    </location>
</feature>
<dbReference type="PANTHER" id="PTHR33908">
    <property type="entry name" value="MANNOSYLTRANSFERASE YKCB-RELATED"/>
    <property type="match status" value="1"/>
</dbReference>
<protein>
    <submittedName>
        <fullName evidence="10">Putative inner membrane protein</fullName>
    </submittedName>
</protein>
<feature type="transmembrane region" description="Helical" evidence="9">
    <location>
        <begin position="139"/>
        <end position="155"/>
    </location>
</feature>
<dbReference type="RefSeq" id="WP_033517322.1">
    <property type="nucleotide sequence ID" value="NZ_CAUPKV010000005.1"/>
</dbReference>
<name>A0A087DGH7_9BIFI</name>
<keyword evidence="11" id="KW-1185">Reference proteome</keyword>
<evidence type="ECO:0000256" key="6">
    <source>
        <dbReference type="ARBA" id="ARBA00022989"/>
    </source>
</evidence>
<dbReference type="OrthoDB" id="5318634at2"/>
<evidence type="ECO:0000313" key="11">
    <source>
        <dbReference type="Proteomes" id="UP000029033"/>
    </source>
</evidence>
<dbReference type="GO" id="GO:0005886">
    <property type="term" value="C:plasma membrane"/>
    <property type="evidence" value="ECO:0007669"/>
    <property type="project" value="UniProtKB-SubCell"/>
</dbReference>
<dbReference type="GO" id="GO:0009103">
    <property type="term" value="P:lipopolysaccharide biosynthetic process"/>
    <property type="evidence" value="ECO:0007669"/>
    <property type="project" value="UniProtKB-ARBA"/>
</dbReference>
<feature type="transmembrane region" description="Helical" evidence="9">
    <location>
        <begin position="15"/>
        <end position="34"/>
    </location>
</feature>
<dbReference type="InterPro" id="IPR050297">
    <property type="entry name" value="LipidA_mod_glycosyltrf_83"/>
</dbReference>
<feature type="transmembrane region" description="Helical" evidence="9">
    <location>
        <begin position="280"/>
        <end position="301"/>
    </location>
</feature>
<dbReference type="STRING" id="158787.BSCA_0674"/>
<dbReference type="Proteomes" id="UP000029033">
    <property type="component" value="Unassembled WGS sequence"/>
</dbReference>
<feature type="region of interest" description="Disordered" evidence="8">
    <location>
        <begin position="307"/>
        <end position="328"/>
    </location>
</feature>
<sequence length="572" mass="62633">MTHRNRTGAHRRTPVFSLAVALCAIAAASTSFLMGRNQSLWFDEQYSLLLAGKPIRSLIALTAVDAHPPLYYLMLKAWMPLTGGDVAALRLLNCLLLGAAVMVMLILLRDLFGTRTASLCMPFLLCGGFMLRYGYELRMYSLAMLVAVFGTYAILRATATIGGDAPSSGTARDAVRSRADRRPRIAWWTAYACTVALGMYTLYLTAFVWLAHAIWLAWRSWRRLTVYIASLALYLPWMPVLLGQMRHSVLPPIRRAMNMSGVASALDTVMLGMTERELPSSVSLLVLATLLSIFAMAVIALNAPQEGMPDQPDQSDRRPPAAGRNSLPHPIQLNRAAFVLIIMLAAVPPVIMIVWSAAKELSTGGYGLFSIRYLSVAMPFGYSAMALSCIFAAARRPCLARLAYAAVLVALLAGTVTFAIRGNHSFDRSDTPGSAALSRSVSCSASRPVIAQDEYTYIDAYWYYRDCPAYYFLDADDVPARGGYAPLRHTAAQLKSLDPLAADRFTLLSWSTRRDYDALLHATGWARGGVTRRGANAAVEYRRRPSSPPASPQRQAGPDRGPSRERVGYGLP</sequence>
<feature type="transmembrane region" description="Helical" evidence="9">
    <location>
        <begin position="224"/>
        <end position="244"/>
    </location>
</feature>
<feature type="transmembrane region" description="Helical" evidence="9">
    <location>
        <begin position="370"/>
        <end position="394"/>
    </location>
</feature>
<reference evidence="10 11" key="1">
    <citation type="submission" date="2014-03" db="EMBL/GenBank/DDBJ databases">
        <title>Genomics of Bifidobacteria.</title>
        <authorList>
            <person name="Ventura M."/>
            <person name="Milani C."/>
            <person name="Lugli G.A."/>
        </authorList>
    </citation>
    <scope>NUCLEOTIDE SEQUENCE [LARGE SCALE GENOMIC DNA]</scope>
    <source>
        <strain evidence="10 11">LMG 21589</strain>
    </source>
</reference>
<feature type="transmembrane region" description="Helical" evidence="9">
    <location>
        <begin position="401"/>
        <end position="420"/>
    </location>
</feature>
<proteinExistence type="predicted"/>
<dbReference type="AlphaFoldDB" id="A0A087DGH7"/>
<keyword evidence="2" id="KW-1003">Cell membrane</keyword>
<evidence type="ECO:0000256" key="9">
    <source>
        <dbReference type="SAM" id="Phobius"/>
    </source>
</evidence>
<evidence type="ECO:0000256" key="8">
    <source>
        <dbReference type="SAM" id="MobiDB-lite"/>
    </source>
</evidence>
<dbReference type="EMBL" id="JGZO01000006">
    <property type="protein sequence ID" value="KFI94627.1"/>
    <property type="molecule type" value="Genomic_DNA"/>
</dbReference>
<dbReference type="PANTHER" id="PTHR33908:SF11">
    <property type="entry name" value="MEMBRANE PROTEIN"/>
    <property type="match status" value="1"/>
</dbReference>
<evidence type="ECO:0000256" key="1">
    <source>
        <dbReference type="ARBA" id="ARBA00004651"/>
    </source>
</evidence>
<comment type="caution">
    <text evidence="10">The sequence shown here is derived from an EMBL/GenBank/DDBJ whole genome shotgun (WGS) entry which is preliminary data.</text>
</comment>
<evidence type="ECO:0000256" key="7">
    <source>
        <dbReference type="ARBA" id="ARBA00023136"/>
    </source>
</evidence>
<keyword evidence="6 9" id="KW-1133">Transmembrane helix</keyword>
<keyword evidence="5 9" id="KW-0812">Transmembrane</keyword>
<feature type="transmembrane region" description="Helical" evidence="9">
    <location>
        <begin position="87"/>
        <end position="108"/>
    </location>
</feature>
<keyword evidence="3" id="KW-0328">Glycosyltransferase</keyword>
<accession>A0A087DGH7</accession>
<evidence type="ECO:0000256" key="3">
    <source>
        <dbReference type="ARBA" id="ARBA00022676"/>
    </source>
</evidence>